<comment type="pathway">
    <text evidence="1">Cofactor biosynthesis; molybdopterin biosynthesis.</text>
</comment>
<dbReference type="InterPro" id="IPR036873">
    <property type="entry name" value="Rhodanese-like_dom_sf"/>
</dbReference>
<accession>A0A917CEB0</accession>
<dbReference type="AlphaFoldDB" id="A0A917CEB0"/>
<proteinExistence type="inferred from homology"/>
<evidence type="ECO:0000256" key="6">
    <source>
        <dbReference type="ARBA" id="ARBA00052218"/>
    </source>
</evidence>
<dbReference type="EC" id="2.7.7.80" evidence="9"/>
<comment type="caution">
    <text evidence="15">The sequence shown here is derived from an EMBL/GenBank/DDBJ whole genome shotgun (WGS) entry which is preliminary data.</text>
</comment>
<evidence type="ECO:0000256" key="7">
    <source>
        <dbReference type="ARBA" id="ARBA00055169"/>
    </source>
</evidence>
<sequence length="355" mass="37849">MTAIPVNPRQAHELQRSGLLLIDVREPAEWTAGMAAGAKPVAKAELEKSACFHIADVHQPVILICAGGKRSDACAEALIAQGYGTVYSVQGGTQAWQADGLPMVIPESTDFERRYVRQMMLPTVGRAGQERLAKARVLLVGAGGLGSPCAYYLAAAGVGFLRIMDDDTIDLSNLQRQILHKNDDIGEKKAISAKNTLLSLNPTISVESVVDKIHPDNVRNYIKDVDLVIDGTDNFSSRYAISDACAKQGTPWVYGAVYRFEGQVSLFHARPGQGPCYRCLFPDAAGAGAPNCSEAGVLGVTPGVIGLLQTTEALKYLLGIGEPLVGRLLSFDLLGMRSHETHFSADPACPVCGTA</sequence>
<dbReference type="Gene3D" id="3.40.250.10">
    <property type="entry name" value="Rhodanese-like domain"/>
    <property type="match status" value="1"/>
</dbReference>
<dbReference type="SUPFAM" id="SSF52821">
    <property type="entry name" value="Rhodanese/Cell cycle control phosphatase"/>
    <property type="match status" value="1"/>
</dbReference>
<dbReference type="GO" id="GO:0005829">
    <property type="term" value="C:cytosol"/>
    <property type="evidence" value="ECO:0007669"/>
    <property type="project" value="TreeGrafter"/>
</dbReference>
<keyword evidence="3" id="KW-0808">Transferase</keyword>
<dbReference type="InterPro" id="IPR000594">
    <property type="entry name" value="ThiF_NAD_FAD-bd"/>
</dbReference>
<evidence type="ECO:0000256" key="11">
    <source>
        <dbReference type="ARBA" id="ARBA00075110"/>
    </source>
</evidence>
<evidence type="ECO:0000313" key="15">
    <source>
        <dbReference type="EMBL" id="GGF82422.1"/>
    </source>
</evidence>
<dbReference type="GO" id="GO:0004792">
    <property type="term" value="F:thiosulfate-cyanide sulfurtransferase activity"/>
    <property type="evidence" value="ECO:0007669"/>
    <property type="project" value="TreeGrafter"/>
</dbReference>
<dbReference type="InterPro" id="IPR045886">
    <property type="entry name" value="ThiF/MoeB/HesA"/>
</dbReference>
<dbReference type="SUPFAM" id="SSF69572">
    <property type="entry name" value="Activating enzymes of the ubiquitin-like proteins"/>
    <property type="match status" value="1"/>
</dbReference>
<dbReference type="Gene3D" id="3.40.50.720">
    <property type="entry name" value="NAD(P)-binding Rossmann-like Domain"/>
    <property type="match status" value="1"/>
</dbReference>
<dbReference type="GO" id="GO:0008641">
    <property type="term" value="F:ubiquitin-like modifier activating enzyme activity"/>
    <property type="evidence" value="ECO:0007669"/>
    <property type="project" value="InterPro"/>
</dbReference>
<dbReference type="NCBIfam" id="NF004281">
    <property type="entry name" value="PRK05690.1"/>
    <property type="match status" value="1"/>
</dbReference>
<evidence type="ECO:0000256" key="4">
    <source>
        <dbReference type="ARBA" id="ARBA00022741"/>
    </source>
</evidence>
<evidence type="ECO:0000313" key="16">
    <source>
        <dbReference type="Proteomes" id="UP000632858"/>
    </source>
</evidence>
<comment type="similarity">
    <text evidence="2">Belongs to the HesA/MoeB/ThiF family.</text>
</comment>
<comment type="subunit">
    <text evidence="8">Homodimer. Forms a stable heterotetrameric complex of 2 MoeB and 2 MoaD during adenylation of MoaD.</text>
</comment>
<dbReference type="PANTHER" id="PTHR10953:SF102">
    <property type="entry name" value="ADENYLYLTRANSFERASE AND SULFURTRANSFERASE MOCS3"/>
    <property type="match status" value="1"/>
</dbReference>
<evidence type="ECO:0000256" key="2">
    <source>
        <dbReference type="ARBA" id="ARBA00009919"/>
    </source>
</evidence>
<evidence type="ECO:0000256" key="9">
    <source>
        <dbReference type="ARBA" id="ARBA00066884"/>
    </source>
</evidence>
<evidence type="ECO:0000256" key="12">
    <source>
        <dbReference type="ARBA" id="ARBA00075328"/>
    </source>
</evidence>
<keyword evidence="5" id="KW-0067">ATP-binding</keyword>
<dbReference type="Pfam" id="PF00899">
    <property type="entry name" value="ThiF"/>
    <property type="match status" value="1"/>
</dbReference>
<comment type="function">
    <text evidence="7">Catalyzes the adenylation by ATP of the carboxyl group of the C-terminal glycine of sulfur carrier protein MoaD.</text>
</comment>
<keyword evidence="16" id="KW-1185">Reference proteome</keyword>
<dbReference type="InterPro" id="IPR001763">
    <property type="entry name" value="Rhodanese-like_dom"/>
</dbReference>
<comment type="catalytic activity">
    <reaction evidence="6">
        <text>[molybdopterin-synthase sulfur-carrier protein]-C-terminal Gly-Gly + ATP + H(+) = [molybdopterin-synthase sulfur-carrier protein]-C-terminal Gly-Gly-AMP + diphosphate</text>
        <dbReference type="Rhea" id="RHEA:43616"/>
        <dbReference type="Rhea" id="RHEA-COMP:12159"/>
        <dbReference type="Rhea" id="RHEA-COMP:12202"/>
        <dbReference type="ChEBI" id="CHEBI:15378"/>
        <dbReference type="ChEBI" id="CHEBI:30616"/>
        <dbReference type="ChEBI" id="CHEBI:33019"/>
        <dbReference type="ChEBI" id="CHEBI:90618"/>
        <dbReference type="ChEBI" id="CHEBI:90778"/>
        <dbReference type="EC" id="2.7.7.80"/>
    </reaction>
</comment>
<dbReference type="SMART" id="SM00450">
    <property type="entry name" value="RHOD"/>
    <property type="match status" value="1"/>
</dbReference>
<reference evidence="15" key="2">
    <citation type="submission" date="2020-09" db="EMBL/GenBank/DDBJ databases">
        <authorList>
            <person name="Sun Q."/>
            <person name="Zhou Y."/>
        </authorList>
    </citation>
    <scope>NUCLEOTIDE SEQUENCE</scope>
    <source>
        <strain evidence="15">CGMCC 1.12726</strain>
    </source>
</reference>
<dbReference type="CDD" id="cd00158">
    <property type="entry name" value="RHOD"/>
    <property type="match status" value="1"/>
</dbReference>
<dbReference type="RefSeq" id="WP_188446522.1">
    <property type="nucleotide sequence ID" value="NZ_BMFO01000001.1"/>
</dbReference>
<dbReference type="CDD" id="cd00757">
    <property type="entry name" value="ThiF_MoeB_HesA_family"/>
    <property type="match status" value="1"/>
</dbReference>
<dbReference type="PANTHER" id="PTHR10953">
    <property type="entry name" value="UBIQUITIN-ACTIVATING ENZYME E1"/>
    <property type="match status" value="1"/>
</dbReference>
<evidence type="ECO:0000256" key="1">
    <source>
        <dbReference type="ARBA" id="ARBA00005046"/>
    </source>
</evidence>
<dbReference type="GO" id="GO:0061605">
    <property type="term" value="F:molybdopterin-synthase adenylyltransferase activity"/>
    <property type="evidence" value="ECO:0007669"/>
    <property type="project" value="UniProtKB-EC"/>
</dbReference>
<dbReference type="Proteomes" id="UP000632858">
    <property type="component" value="Unassembled WGS sequence"/>
</dbReference>
<dbReference type="GO" id="GO:0005524">
    <property type="term" value="F:ATP binding"/>
    <property type="evidence" value="ECO:0007669"/>
    <property type="project" value="UniProtKB-KW"/>
</dbReference>
<feature type="domain" description="Rhodanese" evidence="14">
    <location>
        <begin position="15"/>
        <end position="105"/>
    </location>
</feature>
<dbReference type="GO" id="GO:0008146">
    <property type="term" value="F:sulfotransferase activity"/>
    <property type="evidence" value="ECO:0007669"/>
    <property type="project" value="TreeGrafter"/>
</dbReference>
<dbReference type="FunFam" id="3.40.50.720:FF:000033">
    <property type="entry name" value="Adenylyltransferase and sulfurtransferase MOCS3"/>
    <property type="match status" value="1"/>
</dbReference>
<evidence type="ECO:0000256" key="13">
    <source>
        <dbReference type="ARBA" id="ARBA00078531"/>
    </source>
</evidence>
<keyword evidence="4" id="KW-0547">Nucleotide-binding</keyword>
<evidence type="ECO:0000259" key="14">
    <source>
        <dbReference type="PROSITE" id="PS50206"/>
    </source>
</evidence>
<dbReference type="NCBIfam" id="NF006444">
    <property type="entry name" value="PRK08762.1"/>
    <property type="match status" value="1"/>
</dbReference>
<dbReference type="EMBL" id="BMFO01000001">
    <property type="protein sequence ID" value="GGF82422.1"/>
    <property type="molecule type" value="Genomic_DNA"/>
</dbReference>
<reference evidence="15" key="1">
    <citation type="journal article" date="2014" name="Int. J. Syst. Evol. Microbiol.">
        <title>Complete genome sequence of Corynebacterium casei LMG S-19264T (=DSM 44701T), isolated from a smear-ripened cheese.</title>
        <authorList>
            <consortium name="US DOE Joint Genome Institute (JGI-PGF)"/>
            <person name="Walter F."/>
            <person name="Albersmeier A."/>
            <person name="Kalinowski J."/>
            <person name="Ruckert C."/>
        </authorList>
    </citation>
    <scope>NUCLEOTIDE SEQUENCE</scope>
    <source>
        <strain evidence="15">CGMCC 1.12726</strain>
    </source>
</reference>
<evidence type="ECO:0000256" key="3">
    <source>
        <dbReference type="ARBA" id="ARBA00022679"/>
    </source>
</evidence>
<name>A0A917CEB0_9GAMM</name>
<evidence type="ECO:0000256" key="8">
    <source>
        <dbReference type="ARBA" id="ARBA00063809"/>
    </source>
</evidence>
<gene>
    <name evidence="15" type="primary">moeB</name>
    <name evidence="15" type="ORF">GCM10010960_00590</name>
</gene>
<dbReference type="PROSITE" id="PS50206">
    <property type="entry name" value="RHODANESE_3"/>
    <property type="match status" value="1"/>
</dbReference>
<dbReference type="Pfam" id="PF00581">
    <property type="entry name" value="Rhodanese"/>
    <property type="match status" value="1"/>
</dbReference>
<dbReference type="InterPro" id="IPR035985">
    <property type="entry name" value="Ubiquitin-activating_enz"/>
</dbReference>
<organism evidence="15 16">
    <name type="scientific">Arenimonas maotaiensis</name>
    <dbReference type="NCBI Taxonomy" id="1446479"/>
    <lineage>
        <taxon>Bacteria</taxon>
        <taxon>Pseudomonadati</taxon>
        <taxon>Pseudomonadota</taxon>
        <taxon>Gammaproteobacteria</taxon>
        <taxon>Lysobacterales</taxon>
        <taxon>Lysobacteraceae</taxon>
        <taxon>Arenimonas</taxon>
    </lineage>
</organism>
<evidence type="ECO:0000256" key="10">
    <source>
        <dbReference type="ARBA" id="ARBA00073635"/>
    </source>
</evidence>
<evidence type="ECO:0000256" key="5">
    <source>
        <dbReference type="ARBA" id="ARBA00022840"/>
    </source>
</evidence>
<protein>
    <recommendedName>
        <fullName evidence="10">Molybdopterin-synthase adenylyltransferase</fullName>
        <ecNumber evidence="9">2.7.7.80</ecNumber>
    </recommendedName>
    <alternativeName>
        <fullName evidence="13">MoaD protein adenylase</fullName>
    </alternativeName>
    <alternativeName>
        <fullName evidence="11">Molybdopterin-converting factor subunit 1 adenylase</fullName>
    </alternativeName>
    <alternativeName>
        <fullName evidence="12">Sulfur carrier protein MoaD adenylyltransferase</fullName>
    </alternativeName>
</protein>